<organism evidence="3 4">
    <name type="scientific">Purpureocillium lavendulum</name>
    <dbReference type="NCBI Taxonomy" id="1247861"/>
    <lineage>
        <taxon>Eukaryota</taxon>
        <taxon>Fungi</taxon>
        <taxon>Dikarya</taxon>
        <taxon>Ascomycota</taxon>
        <taxon>Pezizomycotina</taxon>
        <taxon>Sordariomycetes</taxon>
        <taxon>Hypocreomycetidae</taxon>
        <taxon>Hypocreales</taxon>
        <taxon>Ophiocordycipitaceae</taxon>
        <taxon>Purpureocillium</taxon>
    </lineage>
</organism>
<keyword evidence="1" id="KW-0540">Nuclease</keyword>
<evidence type="ECO:0000313" key="3">
    <source>
        <dbReference type="EMBL" id="KAJ6437768.1"/>
    </source>
</evidence>
<dbReference type="Gene3D" id="3.10.450.30">
    <property type="entry name" value="Microbial ribonucleases"/>
    <property type="match status" value="1"/>
</dbReference>
<dbReference type="EMBL" id="JAQHRD010000010">
    <property type="protein sequence ID" value="KAJ6437768.1"/>
    <property type="molecule type" value="Genomic_DNA"/>
</dbReference>
<keyword evidence="3" id="KW-0808">Transferase</keyword>
<dbReference type="GO" id="GO:0016787">
    <property type="term" value="F:hydrolase activity"/>
    <property type="evidence" value="ECO:0007669"/>
    <property type="project" value="UniProtKB-KW"/>
</dbReference>
<keyword evidence="4" id="KW-1185">Reference proteome</keyword>
<dbReference type="GO" id="GO:0003723">
    <property type="term" value="F:RNA binding"/>
    <property type="evidence" value="ECO:0007669"/>
    <property type="project" value="InterPro"/>
</dbReference>
<keyword evidence="3" id="KW-0695">RNA-directed DNA polymerase</keyword>
<protein>
    <submittedName>
        <fullName evidence="3">Reverse transcriptase</fullName>
    </submittedName>
</protein>
<reference evidence="3" key="1">
    <citation type="submission" date="2023-01" db="EMBL/GenBank/DDBJ databases">
        <title>The growth and conidiation of Purpureocillium lavendulum are regulated by nitrogen source and histone H3K14 acetylation.</title>
        <authorList>
            <person name="Tang P."/>
            <person name="Han J."/>
            <person name="Zhang C."/>
            <person name="Tang P."/>
            <person name="Qi F."/>
            <person name="Zhang K."/>
            <person name="Liang L."/>
        </authorList>
    </citation>
    <scope>NUCLEOTIDE SEQUENCE</scope>
    <source>
        <strain evidence="3">YMF1.00683</strain>
    </source>
</reference>
<dbReference type="AlphaFoldDB" id="A0AB34FEX1"/>
<sequence length="245" mass="25780">MEPETLNLLLLAGWLAGWRRQVFVDLLVVEMAGSVEKEHHLEAAQRFITVVLALAATAFAAPGGHGGKTENSVGNVCSSKQTVVCQGQGNGGLITLGNVLPGALGENCAGGDVYCCSHDDVEQAAEYKCPIGPSVAVICDDYAVAAMIAGGTTSTTLGFPAIFFNRAIEDQPPVVFDNAADERCEYEQTELLEFPVNEDGTIFPKNNGGAGAAATRVVYLRDGKALCGVMTHLPPLGRPNTCRVR</sequence>
<gene>
    <name evidence="3" type="ORF">O9K51_09596</name>
</gene>
<evidence type="ECO:0000313" key="4">
    <source>
        <dbReference type="Proteomes" id="UP001163105"/>
    </source>
</evidence>
<dbReference type="GO" id="GO:0004540">
    <property type="term" value="F:RNA nuclease activity"/>
    <property type="evidence" value="ECO:0007669"/>
    <property type="project" value="InterPro"/>
</dbReference>
<comment type="caution">
    <text evidence="3">The sequence shown here is derived from an EMBL/GenBank/DDBJ whole genome shotgun (WGS) entry which is preliminary data.</text>
</comment>
<keyword evidence="3" id="KW-0548">Nucleotidyltransferase</keyword>
<dbReference type="SUPFAM" id="SSF53933">
    <property type="entry name" value="Microbial ribonucleases"/>
    <property type="match status" value="1"/>
</dbReference>
<dbReference type="InterPro" id="IPR016191">
    <property type="entry name" value="Ribonuclease/ribotoxin"/>
</dbReference>
<evidence type="ECO:0000256" key="1">
    <source>
        <dbReference type="ARBA" id="ARBA00022722"/>
    </source>
</evidence>
<proteinExistence type="predicted"/>
<keyword evidence="2" id="KW-0378">Hydrolase</keyword>
<name>A0AB34FEX1_9HYPO</name>
<accession>A0AB34FEX1</accession>
<dbReference type="Proteomes" id="UP001163105">
    <property type="component" value="Unassembled WGS sequence"/>
</dbReference>
<evidence type="ECO:0000256" key="2">
    <source>
        <dbReference type="ARBA" id="ARBA00022801"/>
    </source>
</evidence>
<dbReference type="GO" id="GO:0003964">
    <property type="term" value="F:RNA-directed DNA polymerase activity"/>
    <property type="evidence" value="ECO:0007669"/>
    <property type="project" value="UniProtKB-KW"/>
</dbReference>